<keyword evidence="4" id="KW-1185">Reference proteome</keyword>
<name>A0A3E2XNU8_9FIRM</name>
<dbReference type="EMBL" id="QVFD01000003">
    <property type="protein sequence ID" value="RGC49399.1"/>
    <property type="molecule type" value="Genomic_DNA"/>
</dbReference>
<dbReference type="AlphaFoldDB" id="A0A3E2XNU8"/>
<dbReference type="PROSITE" id="PS51746">
    <property type="entry name" value="PPM_2"/>
    <property type="match status" value="1"/>
</dbReference>
<organism evidence="3 4">
    <name type="scientific">Coprococcus catus</name>
    <dbReference type="NCBI Taxonomy" id="116085"/>
    <lineage>
        <taxon>Bacteria</taxon>
        <taxon>Bacillati</taxon>
        <taxon>Bacillota</taxon>
        <taxon>Clostridia</taxon>
        <taxon>Lachnospirales</taxon>
        <taxon>Lachnospiraceae</taxon>
        <taxon>Coprococcus</taxon>
    </lineage>
</organism>
<sequence length="358" mass="39559">MTKAENNQHIFCHRLFRSIIFFILVAGRETGGGDVKLFGRKRTQRSADTSEKSSEAVNVQSRDVSVAESDTEMMTENVYLGQEQYQPKELQVSAASLIGSRRNQQDSLCYTSLPDKGFLAVVCDGMGGLGGGELASYTACAGMVDAFEKRGDAQPADFFVRTASEIDVSVAGIADAEGVPIGAGTTLAAVWIKENCMHWISVGDSKIYLVRGHQTRCLTTPHNYKMLLDKRKQAGTITSEQYEAELSRGEALVSYIGMNGLKYMDVSMEGLELEAEDQIVLCSDGFYRQCPEENLVQCLENLSGDYETYASQLAEAVIRNQPRGMDNTTLILVRYSPEENEEKIREVNEENEKGDIKT</sequence>
<proteinExistence type="predicted"/>
<gene>
    <name evidence="3" type="ORF">DW747_05510</name>
</gene>
<dbReference type="SMART" id="SM00331">
    <property type="entry name" value="PP2C_SIG"/>
    <property type="match status" value="1"/>
</dbReference>
<dbReference type="InterPro" id="IPR001932">
    <property type="entry name" value="PPM-type_phosphatase-like_dom"/>
</dbReference>
<protein>
    <submittedName>
        <fullName evidence="3">Protein serine/threonine phosphatase 2C family protein</fullName>
    </submittedName>
</protein>
<dbReference type="SMART" id="SM00332">
    <property type="entry name" value="PP2Cc"/>
    <property type="match status" value="1"/>
</dbReference>
<feature type="domain" description="PPM-type phosphatase" evidence="2">
    <location>
        <begin position="91"/>
        <end position="335"/>
    </location>
</feature>
<comment type="caution">
    <text evidence="3">The sequence shown here is derived from an EMBL/GenBank/DDBJ whole genome shotgun (WGS) entry which is preliminary data.</text>
</comment>
<evidence type="ECO:0000256" key="1">
    <source>
        <dbReference type="SAM" id="MobiDB-lite"/>
    </source>
</evidence>
<feature type="region of interest" description="Disordered" evidence="1">
    <location>
        <begin position="41"/>
        <end position="66"/>
    </location>
</feature>
<evidence type="ECO:0000313" key="3">
    <source>
        <dbReference type="EMBL" id="RGC49399.1"/>
    </source>
</evidence>
<reference evidence="3 4" key="1">
    <citation type="submission" date="2018-08" db="EMBL/GenBank/DDBJ databases">
        <title>A genome reference for cultivated species of the human gut microbiota.</title>
        <authorList>
            <person name="Zou Y."/>
            <person name="Xue W."/>
            <person name="Luo G."/>
        </authorList>
    </citation>
    <scope>NUCLEOTIDE SEQUENCE [LARGE SCALE GENOMIC DNA]</scope>
    <source>
        <strain evidence="3 4">AM28-39</strain>
    </source>
</reference>
<dbReference type="SUPFAM" id="SSF81606">
    <property type="entry name" value="PP2C-like"/>
    <property type="match status" value="1"/>
</dbReference>
<dbReference type="Gene3D" id="3.60.40.10">
    <property type="entry name" value="PPM-type phosphatase domain"/>
    <property type="match status" value="1"/>
</dbReference>
<evidence type="ECO:0000313" key="4">
    <source>
        <dbReference type="Proteomes" id="UP000261231"/>
    </source>
</evidence>
<dbReference type="Proteomes" id="UP000261231">
    <property type="component" value="Unassembled WGS sequence"/>
</dbReference>
<evidence type="ECO:0000259" key="2">
    <source>
        <dbReference type="PROSITE" id="PS51746"/>
    </source>
</evidence>
<dbReference type="Pfam" id="PF13672">
    <property type="entry name" value="PP2C_2"/>
    <property type="match status" value="1"/>
</dbReference>
<dbReference type="CDD" id="cd00143">
    <property type="entry name" value="PP2Cc"/>
    <property type="match status" value="1"/>
</dbReference>
<accession>A0A3E2XNU8</accession>
<dbReference type="InterPro" id="IPR036457">
    <property type="entry name" value="PPM-type-like_dom_sf"/>
</dbReference>